<keyword evidence="3" id="KW-1185">Reference proteome</keyword>
<comment type="caution">
    <text evidence="2">The sequence shown here is derived from an EMBL/GenBank/DDBJ whole genome shotgun (WGS) entry which is preliminary data.</text>
</comment>
<gene>
    <name evidence="2" type="ORF">HUJ06_021459</name>
</gene>
<sequence>MDEGGSKDLLQMRNGEDKSPIEENKLISNPPNHHRLRTKLTEEESKKLPSPETHYGQHQPENCERDLSRTATAGEPQIGRGGNQKLSSTANNELERRPRTTSNNE</sequence>
<evidence type="ECO:0000256" key="1">
    <source>
        <dbReference type="SAM" id="MobiDB-lite"/>
    </source>
</evidence>
<dbReference type="Proteomes" id="UP000607653">
    <property type="component" value="Unassembled WGS sequence"/>
</dbReference>
<evidence type="ECO:0000313" key="2">
    <source>
        <dbReference type="EMBL" id="DAD19996.1"/>
    </source>
</evidence>
<proteinExistence type="predicted"/>
<dbReference type="AlphaFoldDB" id="A0A822XM19"/>
<feature type="compositionally biased region" description="Basic and acidic residues" evidence="1">
    <location>
        <begin position="39"/>
        <end position="49"/>
    </location>
</feature>
<dbReference type="EMBL" id="DUZY01000001">
    <property type="protein sequence ID" value="DAD19996.1"/>
    <property type="molecule type" value="Genomic_DNA"/>
</dbReference>
<evidence type="ECO:0000313" key="3">
    <source>
        <dbReference type="Proteomes" id="UP000607653"/>
    </source>
</evidence>
<name>A0A822XM19_NELNU</name>
<reference evidence="2 3" key="1">
    <citation type="journal article" date="2020" name="Mol. Biol. Evol.">
        <title>Distinct Expression and Methylation Patterns for Genes with Different Fates following a Single Whole-Genome Duplication in Flowering Plants.</title>
        <authorList>
            <person name="Shi T."/>
            <person name="Rahmani R.S."/>
            <person name="Gugger P.F."/>
            <person name="Wang M."/>
            <person name="Li H."/>
            <person name="Zhang Y."/>
            <person name="Li Z."/>
            <person name="Wang Q."/>
            <person name="Van de Peer Y."/>
            <person name="Marchal K."/>
            <person name="Chen J."/>
        </authorList>
    </citation>
    <scope>NUCLEOTIDE SEQUENCE [LARGE SCALE GENOMIC DNA]</scope>
    <source>
        <tissue evidence="2">Leaf</tissue>
    </source>
</reference>
<feature type="compositionally biased region" description="Basic and acidic residues" evidence="1">
    <location>
        <begin position="14"/>
        <end position="25"/>
    </location>
</feature>
<feature type="region of interest" description="Disordered" evidence="1">
    <location>
        <begin position="1"/>
        <end position="105"/>
    </location>
</feature>
<protein>
    <submittedName>
        <fullName evidence="2">Uncharacterized protein</fullName>
    </submittedName>
</protein>
<organism evidence="2 3">
    <name type="scientific">Nelumbo nucifera</name>
    <name type="common">Sacred lotus</name>
    <dbReference type="NCBI Taxonomy" id="4432"/>
    <lineage>
        <taxon>Eukaryota</taxon>
        <taxon>Viridiplantae</taxon>
        <taxon>Streptophyta</taxon>
        <taxon>Embryophyta</taxon>
        <taxon>Tracheophyta</taxon>
        <taxon>Spermatophyta</taxon>
        <taxon>Magnoliopsida</taxon>
        <taxon>Proteales</taxon>
        <taxon>Nelumbonaceae</taxon>
        <taxon>Nelumbo</taxon>
    </lineage>
</organism>
<accession>A0A822XM19</accession>